<keyword evidence="2" id="KW-1185">Reference proteome</keyword>
<dbReference type="Proteomes" id="UP000266841">
    <property type="component" value="Unassembled WGS sequence"/>
</dbReference>
<organism evidence="1 2">
    <name type="scientific">Thalassiosira oceanica</name>
    <name type="common">Marine diatom</name>
    <dbReference type="NCBI Taxonomy" id="159749"/>
    <lineage>
        <taxon>Eukaryota</taxon>
        <taxon>Sar</taxon>
        <taxon>Stramenopiles</taxon>
        <taxon>Ochrophyta</taxon>
        <taxon>Bacillariophyta</taxon>
        <taxon>Coscinodiscophyceae</taxon>
        <taxon>Thalassiosirophycidae</taxon>
        <taxon>Thalassiosirales</taxon>
        <taxon>Thalassiosiraceae</taxon>
        <taxon>Thalassiosira</taxon>
    </lineage>
</organism>
<name>K0SHG9_THAOC</name>
<proteinExistence type="predicted"/>
<sequence length="156" mass="16700">MLLGWTARALFAPTSLDDADVGCAVAVTVSCCLGSGNIVVHDTAGGWLAIGPGPCGEGVFSITMGIANSMPVVPLPKPTIHRAVVCLEPQPVSRYFKQPWRRANMHLRVVGSVRDFIPVALDGVVPDPVYIETIAAVDQRAKNFRVLGFFVDRSIQ</sequence>
<accession>K0SHG9</accession>
<reference evidence="1 2" key="1">
    <citation type="journal article" date="2012" name="Genome Biol.">
        <title>Genome and low-iron response of an oceanic diatom adapted to chronic iron limitation.</title>
        <authorList>
            <person name="Lommer M."/>
            <person name="Specht M."/>
            <person name="Roy A.S."/>
            <person name="Kraemer L."/>
            <person name="Andreson R."/>
            <person name="Gutowska M.A."/>
            <person name="Wolf J."/>
            <person name="Bergner S.V."/>
            <person name="Schilhabel M.B."/>
            <person name="Klostermeier U.C."/>
            <person name="Beiko R.G."/>
            <person name="Rosenstiel P."/>
            <person name="Hippler M."/>
            <person name="Laroche J."/>
        </authorList>
    </citation>
    <scope>NUCLEOTIDE SEQUENCE [LARGE SCALE GENOMIC DNA]</scope>
    <source>
        <strain evidence="1 2">CCMP1005</strain>
    </source>
</reference>
<dbReference type="AlphaFoldDB" id="K0SHG9"/>
<evidence type="ECO:0000313" key="2">
    <source>
        <dbReference type="Proteomes" id="UP000266841"/>
    </source>
</evidence>
<dbReference type="EMBL" id="AGNL01016897">
    <property type="protein sequence ID" value="EJK64765.1"/>
    <property type="molecule type" value="Genomic_DNA"/>
</dbReference>
<protein>
    <submittedName>
        <fullName evidence="1">Uncharacterized protein</fullName>
    </submittedName>
</protein>
<comment type="caution">
    <text evidence="1">The sequence shown here is derived from an EMBL/GenBank/DDBJ whole genome shotgun (WGS) entry which is preliminary data.</text>
</comment>
<evidence type="ECO:0000313" key="1">
    <source>
        <dbReference type="EMBL" id="EJK64765.1"/>
    </source>
</evidence>
<gene>
    <name evidence="1" type="ORF">THAOC_14469</name>
</gene>